<dbReference type="Pfam" id="PF00076">
    <property type="entry name" value="RRM_1"/>
    <property type="match status" value="1"/>
</dbReference>
<dbReference type="GO" id="GO:0005634">
    <property type="term" value="C:nucleus"/>
    <property type="evidence" value="ECO:0007669"/>
    <property type="project" value="TreeGrafter"/>
</dbReference>
<proteinExistence type="predicted"/>
<evidence type="ECO:0000256" key="2">
    <source>
        <dbReference type="PROSITE-ProRule" id="PRU00176"/>
    </source>
</evidence>
<evidence type="ECO:0000259" key="3">
    <source>
        <dbReference type="PROSITE" id="PS50102"/>
    </source>
</evidence>
<organism evidence="4 5">
    <name type="scientific">Strigamia maritima</name>
    <name type="common">European centipede</name>
    <name type="synonym">Geophilus maritimus</name>
    <dbReference type="NCBI Taxonomy" id="126957"/>
    <lineage>
        <taxon>Eukaryota</taxon>
        <taxon>Metazoa</taxon>
        <taxon>Ecdysozoa</taxon>
        <taxon>Arthropoda</taxon>
        <taxon>Myriapoda</taxon>
        <taxon>Chilopoda</taxon>
        <taxon>Pleurostigmophora</taxon>
        <taxon>Geophilomorpha</taxon>
        <taxon>Linotaeniidae</taxon>
        <taxon>Strigamia</taxon>
    </lineage>
</organism>
<evidence type="ECO:0000256" key="1">
    <source>
        <dbReference type="ARBA" id="ARBA00022884"/>
    </source>
</evidence>
<keyword evidence="1 2" id="KW-0694">RNA-binding</keyword>
<keyword evidence="5" id="KW-1185">Reference proteome</keyword>
<feature type="domain" description="RRM" evidence="3">
    <location>
        <begin position="177"/>
        <end position="254"/>
    </location>
</feature>
<dbReference type="EnsemblMetazoa" id="SMAR002733-RA">
    <property type="protein sequence ID" value="SMAR002733-PA"/>
    <property type="gene ID" value="SMAR002733"/>
</dbReference>
<dbReference type="InterPro" id="IPR035979">
    <property type="entry name" value="RBD_domain_sf"/>
</dbReference>
<dbReference type="AlphaFoldDB" id="T1INZ3"/>
<dbReference type="PROSITE" id="PS50102">
    <property type="entry name" value="RRM"/>
    <property type="match status" value="1"/>
</dbReference>
<reference evidence="4" key="2">
    <citation type="submission" date="2015-02" db="UniProtKB">
        <authorList>
            <consortium name="EnsemblMetazoa"/>
        </authorList>
    </citation>
    <scope>IDENTIFICATION</scope>
</reference>
<dbReference type="InterPro" id="IPR000504">
    <property type="entry name" value="RRM_dom"/>
</dbReference>
<dbReference type="EMBL" id="JH431231">
    <property type="status" value="NOT_ANNOTATED_CDS"/>
    <property type="molecule type" value="Genomic_DNA"/>
</dbReference>
<dbReference type="eggNOG" id="KOG4209">
    <property type="taxonomic scope" value="Eukaryota"/>
</dbReference>
<dbReference type="STRING" id="126957.T1INZ3"/>
<dbReference type="PANTHER" id="PTHR23236">
    <property type="entry name" value="EUKARYOTIC TRANSLATION INITIATION FACTOR 4B/4H"/>
    <property type="match status" value="1"/>
</dbReference>
<dbReference type="PANTHER" id="PTHR23236:SF12">
    <property type="entry name" value="EUKARYOTIC INITIATION FACTOR 4B-RELATED"/>
    <property type="match status" value="1"/>
</dbReference>
<dbReference type="Gene3D" id="3.30.70.330">
    <property type="match status" value="1"/>
</dbReference>
<dbReference type="SMART" id="SM00360">
    <property type="entry name" value="RRM"/>
    <property type="match status" value="1"/>
</dbReference>
<protein>
    <recommendedName>
        <fullName evidence="3">RRM domain-containing protein</fullName>
    </recommendedName>
</protein>
<accession>T1INZ3</accession>
<dbReference type="InterPro" id="IPR012677">
    <property type="entry name" value="Nucleotide-bd_a/b_plait_sf"/>
</dbReference>
<dbReference type="SUPFAM" id="SSF54928">
    <property type="entry name" value="RNA-binding domain, RBD"/>
    <property type="match status" value="1"/>
</dbReference>
<dbReference type="GO" id="GO:0008143">
    <property type="term" value="F:poly(A) binding"/>
    <property type="evidence" value="ECO:0007669"/>
    <property type="project" value="TreeGrafter"/>
</dbReference>
<sequence length="259" mass="29366">MENKLDALQLRLQQLEEDTANLLGSRSIRVGNVIHCVTTEVLKRDVMDFRDVLSLEALETRLNELQEENTELMKSRSIDMENIEYIATTRELNHDVANEVNNEEKAKYVLEVSNVPTLKDEISKSLDFCSNFDLGNVDYSATTEGLKQYLLECGAVKEPKRNQVRVQRSLMEHNNLKSIYVKNICFDATVEELKQYFGVCGAIIWVTLLCNKFTGYFIGCALVEFANLDSVSAALALDLSVFRGRQLSITAKCKTNQFS</sequence>
<dbReference type="HOGENOM" id="CLU_1074874_0_0_1"/>
<name>T1INZ3_STRMM</name>
<reference evidence="5" key="1">
    <citation type="submission" date="2011-05" db="EMBL/GenBank/DDBJ databases">
        <authorList>
            <person name="Richards S.R."/>
            <person name="Qu J."/>
            <person name="Jiang H."/>
            <person name="Jhangiani S.N."/>
            <person name="Agravi P."/>
            <person name="Goodspeed R."/>
            <person name="Gross S."/>
            <person name="Mandapat C."/>
            <person name="Jackson L."/>
            <person name="Mathew T."/>
            <person name="Pu L."/>
            <person name="Thornton R."/>
            <person name="Saada N."/>
            <person name="Wilczek-Boney K.B."/>
            <person name="Lee S."/>
            <person name="Kovar C."/>
            <person name="Wu Y."/>
            <person name="Scherer S.E."/>
            <person name="Worley K.C."/>
            <person name="Muzny D.M."/>
            <person name="Gibbs R."/>
        </authorList>
    </citation>
    <scope>NUCLEOTIDE SEQUENCE</scope>
    <source>
        <strain evidence="5">Brora</strain>
    </source>
</reference>
<evidence type="ECO:0000313" key="4">
    <source>
        <dbReference type="EnsemblMetazoa" id="SMAR002733-PA"/>
    </source>
</evidence>
<evidence type="ECO:0000313" key="5">
    <source>
        <dbReference type="Proteomes" id="UP000014500"/>
    </source>
</evidence>
<dbReference type="PhylomeDB" id="T1INZ3"/>
<dbReference type="Proteomes" id="UP000014500">
    <property type="component" value="Unassembled WGS sequence"/>
</dbReference>